<dbReference type="OrthoDB" id="5975154at2759"/>
<evidence type="ECO:0000313" key="3">
    <source>
        <dbReference type="EMBL" id="VDD87901.1"/>
    </source>
</evidence>
<dbReference type="EMBL" id="UXUI01007496">
    <property type="protein sequence ID" value="VDD87901.1"/>
    <property type="molecule type" value="Genomic_DNA"/>
</dbReference>
<proteinExistence type="predicted"/>
<evidence type="ECO:0000256" key="1">
    <source>
        <dbReference type="SAM" id="Phobius"/>
    </source>
</evidence>
<dbReference type="InterPro" id="IPR006202">
    <property type="entry name" value="Neur_chan_lig-bd"/>
</dbReference>
<feature type="transmembrane region" description="Helical" evidence="1">
    <location>
        <begin position="409"/>
        <end position="430"/>
    </location>
</feature>
<reference evidence="3 4" key="2">
    <citation type="submission" date="2018-10" db="EMBL/GenBank/DDBJ databases">
        <authorList>
            <consortium name="Pathogen Informatics"/>
        </authorList>
    </citation>
    <scope>NUCLEOTIDE SEQUENCE [LARGE SCALE GENOMIC DNA]</scope>
</reference>
<dbReference type="AlphaFoldDB" id="A0A0N4V0A4"/>
<dbReference type="STRING" id="51028.A0A0N4V0A4"/>
<sequence length="431" mass="49239">MTIISCNNAVYEETYTEKLSKLHEKLINLSAGKNNSRKHPWNHSKPVEIRTFLNVEHLMVNQKEETMQLSGVISTAWEDRNLVWNPADYDGIKTVIMKQWEVWTPQLHILNSASGMSGHLEIDRHTSLTVYLREPDRSTIVMEAPYSIKFTCKFDYTAYPYDKQRCQLAIIDVRPMSKVQLKAISAPPYVALSWQRKEKDRMNKWQVDEWILRNISAQIIYLDSINYVFHRTLPGTSFNTENFWTILIALIEVERNNPYYGAAVVLPTIVSFSILSFSYLLTNPISAIYVLLSNFLFLGLYLQDLFKILPPAVGGLPKIGYFIGLDIFLTAISLFGQLWFTCALKKSTKLGPFATKLLDGKEAFVKLSTSYWNCQSTFESGDSAVILSTSLSSLTSSSSLYTWHALVDLLRICFAFIFLIVLFISILVLLL</sequence>
<keyword evidence="1" id="KW-1133">Transmembrane helix</keyword>
<dbReference type="InterPro" id="IPR036734">
    <property type="entry name" value="Neur_chan_lig-bd_sf"/>
</dbReference>
<dbReference type="InterPro" id="IPR006201">
    <property type="entry name" value="Neur_channel"/>
</dbReference>
<evidence type="ECO:0000313" key="5">
    <source>
        <dbReference type="WBParaSite" id="EVEC_0000333601-mRNA-1"/>
    </source>
</evidence>
<accession>A0A0N4V0A4</accession>
<evidence type="ECO:0000313" key="4">
    <source>
        <dbReference type="Proteomes" id="UP000274131"/>
    </source>
</evidence>
<evidence type="ECO:0000259" key="2">
    <source>
        <dbReference type="Pfam" id="PF02931"/>
    </source>
</evidence>
<dbReference type="Gene3D" id="2.70.170.10">
    <property type="entry name" value="Neurotransmitter-gated ion-channel ligand-binding domain"/>
    <property type="match status" value="1"/>
</dbReference>
<feature type="transmembrane region" description="Helical" evidence="1">
    <location>
        <begin position="287"/>
        <end position="306"/>
    </location>
</feature>
<dbReference type="WBParaSite" id="EVEC_0000333601-mRNA-1">
    <property type="protein sequence ID" value="EVEC_0000333601-mRNA-1"/>
    <property type="gene ID" value="EVEC_0000333601"/>
</dbReference>
<feature type="transmembrane region" description="Helical" evidence="1">
    <location>
        <begin position="259"/>
        <end position="281"/>
    </location>
</feature>
<dbReference type="Proteomes" id="UP000274131">
    <property type="component" value="Unassembled WGS sequence"/>
</dbReference>
<organism evidence="5">
    <name type="scientific">Enterobius vermicularis</name>
    <name type="common">Human pinworm</name>
    <dbReference type="NCBI Taxonomy" id="51028"/>
    <lineage>
        <taxon>Eukaryota</taxon>
        <taxon>Metazoa</taxon>
        <taxon>Ecdysozoa</taxon>
        <taxon>Nematoda</taxon>
        <taxon>Chromadorea</taxon>
        <taxon>Rhabditida</taxon>
        <taxon>Spirurina</taxon>
        <taxon>Oxyuridomorpha</taxon>
        <taxon>Oxyuroidea</taxon>
        <taxon>Oxyuridae</taxon>
        <taxon>Enterobius</taxon>
    </lineage>
</organism>
<dbReference type="Pfam" id="PF02931">
    <property type="entry name" value="Neur_chan_LBD"/>
    <property type="match status" value="1"/>
</dbReference>
<protein>
    <submittedName>
        <fullName evidence="5">Neur_chan_LBD domain-containing protein</fullName>
    </submittedName>
</protein>
<reference evidence="5" key="1">
    <citation type="submission" date="2017-02" db="UniProtKB">
        <authorList>
            <consortium name="WormBaseParasite"/>
        </authorList>
    </citation>
    <scope>IDENTIFICATION</scope>
</reference>
<dbReference type="GO" id="GO:0016020">
    <property type="term" value="C:membrane"/>
    <property type="evidence" value="ECO:0007669"/>
    <property type="project" value="InterPro"/>
</dbReference>
<gene>
    <name evidence="3" type="ORF">EVEC_LOCUS3044</name>
</gene>
<keyword evidence="1" id="KW-0812">Transmembrane</keyword>
<dbReference type="SUPFAM" id="SSF63712">
    <property type="entry name" value="Nicotinic receptor ligand binding domain-like"/>
    <property type="match status" value="1"/>
</dbReference>
<dbReference type="GO" id="GO:0004888">
    <property type="term" value="F:transmembrane signaling receptor activity"/>
    <property type="evidence" value="ECO:0007669"/>
    <property type="project" value="InterPro"/>
</dbReference>
<dbReference type="GO" id="GO:0005230">
    <property type="term" value="F:extracellular ligand-gated monoatomic ion channel activity"/>
    <property type="evidence" value="ECO:0007669"/>
    <property type="project" value="InterPro"/>
</dbReference>
<dbReference type="CDD" id="cd18989">
    <property type="entry name" value="LGIC_ECD_cation"/>
    <property type="match status" value="1"/>
</dbReference>
<keyword evidence="4" id="KW-1185">Reference proteome</keyword>
<dbReference type="PANTHER" id="PTHR18945">
    <property type="entry name" value="NEUROTRANSMITTER GATED ION CHANNEL"/>
    <property type="match status" value="1"/>
</dbReference>
<feature type="transmembrane region" description="Helical" evidence="1">
    <location>
        <begin position="318"/>
        <end position="340"/>
    </location>
</feature>
<keyword evidence="1" id="KW-0472">Membrane</keyword>
<name>A0A0N4V0A4_ENTVE</name>
<feature type="domain" description="Neurotransmitter-gated ion-channel ligand-binding" evidence="2">
    <location>
        <begin position="33"/>
        <end position="217"/>
    </location>
</feature>